<dbReference type="KEGG" id="bpt:Bpet3140"/>
<dbReference type="InterPro" id="IPR011051">
    <property type="entry name" value="RmlC_Cupin_sf"/>
</dbReference>
<evidence type="ECO:0000313" key="1">
    <source>
        <dbReference type="EMBL" id="CAP43482.1"/>
    </source>
</evidence>
<evidence type="ECO:0000313" key="2">
    <source>
        <dbReference type="Proteomes" id="UP000001225"/>
    </source>
</evidence>
<gene>
    <name evidence="1" type="ordered locus">Bpet3140</name>
</gene>
<evidence type="ECO:0008006" key="3">
    <source>
        <dbReference type="Google" id="ProtNLM"/>
    </source>
</evidence>
<dbReference type="EMBL" id="AM902716">
    <property type="protein sequence ID" value="CAP43482.1"/>
    <property type="molecule type" value="Genomic_DNA"/>
</dbReference>
<organism evidence="1 2">
    <name type="scientific">Bordetella petrii (strain ATCC BAA-461 / DSM 12804 / CCUG 43448 / CIP 107267 / Se-1111R)</name>
    <dbReference type="NCBI Taxonomy" id="340100"/>
    <lineage>
        <taxon>Bacteria</taxon>
        <taxon>Pseudomonadati</taxon>
        <taxon>Pseudomonadota</taxon>
        <taxon>Betaproteobacteria</taxon>
        <taxon>Burkholderiales</taxon>
        <taxon>Alcaligenaceae</taxon>
        <taxon>Bordetella</taxon>
    </lineage>
</organism>
<dbReference type="AlphaFoldDB" id="A9ITZ8"/>
<protein>
    <recommendedName>
        <fullName evidence="3">Cupin 2 conserved barrel domain-containing protein</fullName>
    </recommendedName>
</protein>
<dbReference type="CDD" id="cd02230">
    <property type="entry name" value="cupin_HP0902-like"/>
    <property type="match status" value="1"/>
</dbReference>
<name>A9ITZ8_BORPD</name>
<reference evidence="1 2" key="1">
    <citation type="journal article" date="2008" name="BMC Genomics">
        <title>The missing link: Bordetella petrii is endowed with both the metabolic versatility of environmental bacteria and virulence traits of pathogenic Bordetellae.</title>
        <authorList>
            <person name="Gross R."/>
            <person name="Guzman C.A."/>
            <person name="Sebaihia M."/>
            <person name="Martins Dos Santos V.A."/>
            <person name="Pieper D.H."/>
            <person name="Koebnik R."/>
            <person name="Lechner M."/>
            <person name="Bartels D."/>
            <person name="Buhrmester J."/>
            <person name="Choudhuri J.V."/>
            <person name="Ebensen T."/>
            <person name="Gaigalat L."/>
            <person name="Herrmann S."/>
            <person name="Khachane A.N."/>
            <person name="Larisch C."/>
            <person name="Link S."/>
            <person name="Linke B."/>
            <person name="Meyer F."/>
            <person name="Mormann S."/>
            <person name="Nakunst D."/>
            <person name="Rueckert C."/>
            <person name="Schneiker-Bekel S."/>
            <person name="Schulze K."/>
            <person name="Vorhoelter F.J."/>
            <person name="Yevsa T."/>
            <person name="Engle J.T."/>
            <person name="Goldman W.E."/>
            <person name="Puehler A."/>
            <person name="Goebel U.B."/>
            <person name="Goesmann A."/>
            <person name="Bloecker H."/>
            <person name="Kaiser O."/>
            <person name="Martinez-Arias R."/>
        </authorList>
    </citation>
    <scope>NUCLEOTIDE SEQUENCE [LARGE SCALE GENOMIC DNA]</scope>
    <source>
        <strain evidence="2">ATCC BAA-461 / DSM 12804 / CCUG 43448 / CIP 107267 / Se-1111R</strain>
    </source>
</reference>
<keyword evidence="2" id="KW-1185">Reference proteome</keyword>
<sequence>MALHHARSGELIDIRPLGPALKDTPSRALVRSDQLEILRLTLPAGQTLPPHGIDASAITLQCLEGVAELGAHGTTQTLEPGTLVYLAPGVQHDVKALQDCSILVTLFLDRA</sequence>
<dbReference type="Proteomes" id="UP000001225">
    <property type="component" value="Chromosome"/>
</dbReference>
<dbReference type="eggNOG" id="COG1917">
    <property type="taxonomic scope" value="Bacteria"/>
</dbReference>
<dbReference type="Gene3D" id="2.60.120.10">
    <property type="entry name" value="Jelly Rolls"/>
    <property type="match status" value="1"/>
</dbReference>
<accession>A9ITZ8</accession>
<dbReference type="InterPro" id="IPR014710">
    <property type="entry name" value="RmlC-like_jellyroll"/>
</dbReference>
<dbReference type="SUPFAM" id="SSF51182">
    <property type="entry name" value="RmlC-like cupins"/>
    <property type="match status" value="1"/>
</dbReference>
<dbReference type="STRING" id="94624.Bpet3140"/>
<proteinExistence type="predicted"/>